<keyword evidence="3" id="KW-0560">Oxidoreductase</keyword>
<feature type="transmembrane region" description="Helical" evidence="1">
    <location>
        <begin position="166"/>
        <end position="185"/>
    </location>
</feature>
<feature type="transmembrane region" description="Helical" evidence="1">
    <location>
        <begin position="21"/>
        <end position="44"/>
    </location>
</feature>
<feature type="domain" description="Fatty acid desaturase" evidence="2">
    <location>
        <begin position="53"/>
        <end position="268"/>
    </location>
</feature>
<dbReference type="Proteomes" id="UP001268683">
    <property type="component" value="Chromosome"/>
</dbReference>
<evidence type="ECO:0000313" key="4">
    <source>
        <dbReference type="Proteomes" id="UP001268683"/>
    </source>
</evidence>
<evidence type="ECO:0000256" key="1">
    <source>
        <dbReference type="SAM" id="Phobius"/>
    </source>
</evidence>
<dbReference type="PANTHER" id="PTHR19353:SF19">
    <property type="entry name" value="DELTA(5) FATTY ACID DESATURASE C-RELATED"/>
    <property type="match status" value="1"/>
</dbReference>
<protein>
    <submittedName>
        <fullName evidence="3">Fatty acid desaturase</fullName>
        <ecNumber evidence="3">1.14.19.-</ecNumber>
    </submittedName>
</protein>
<dbReference type="GO" id="GO:0016717">
    <property type="term" value="F:oxidoreductase activity, acting on paired donors, with oxidation of a pair of donors resulting in the reduction of molecular oxygen to two molecules of water"/>
    <property type="evidence" value="ECO:0007669"/>
    <property type="project" value="TreeGrafter"/>
</dbReference>
<evidence type="ECO:0000259" key="2">
    <source>
        <dbReference type="Pfam" id="PF00487"/>
    </source>
</evidence>
<reference evidence="3" key="1">
    <citation type="submission" date="2023-04" db="EMBL/GenBank/DDBJ databases">
        <title>Complete genome sequence of Temperatibacter marinus.</title>
        <authorList>
            <person name="Rong J.-C."/>
            <person name="Yi M.-L."/>
            <person name="Zhao Q."/>
        </authorList>
    </citation>
    <scope>NUCLEOTIDE SEQUENCE</scope>
    <source>
        <strain evidence="3">NBRC 110045</strain>
    </source>
</reference>
<sequence>MSLPSKSDDPKLFKMLLKRPSIAWPTLLLLVSAYGIFSLTLLAYSDAALSLPWVILWNSIASYMAFTVAHDGTHNAISTNQHVNDWAGRAAIALLEPGPFFKVFRFIHMRHHQYTNDPEKDPDTYCGHGPAWVMPLRWLSLDVIYFKTYLQKENFSKSKKAEKIEFFLCLIFAILVISTVTLLGLLEAYLLLFFIPTRIAKLFIVFGFDFLPHYPHKITVKENRYQCTSNRVGLEWLLTPLFISQNYHLVHHIYPSVPFYRYLKIWNARLDYHNAKKPAITDTFAITPKVKNNT</sequence>
<dbReference type="PANTHER" id="PTHR19353">
    <property type="entry name" value="FATTY ACID DESATURASE 2"/>
    <property type="match status" value="1"/>
</dbReference>
<dbReference type="EMBL" id="CP123872">
    <property type="protein sequence ID" value="WND03007.1"/>
    <property type="molecule type" value="Genomic_DNA"/>
</dbReference>
<keyword evidence="1" id="KW-1133">Transmembrane helix</keyword>
<gene>
    <name evidence="3" type="ORF">QGN29_01335</name>
</gene>
<feature type="transmembrane region" description="Helical" evidence="1">
    <location>
        <begin position="50"/>
        <end position="69"/>
    </location>
</feature>
<dbReference type="InterPro" id="IPR012171">
    <property type="entry name" value="Fatty_acid_desaturase"/>
</dbReference>
<keyword evidence="1" id="KW-0472">Membrane</keyword>
<dbReference type="AlphaFoldDB" id="A0AA52H9X6"/>
<proteinExistence type="predicted"/>
<dbReference type="KEGG" id="tmk:QGN29_01335"/>
<keyword evidence="4" id="KW-1185">Reference proteome</keyword>
<accession>A0AA52H9X6</accession>
<name>A0AA52H9X6_9PROT</name>
<dbReference type="EC" id="1.14.19.-" evidence="3"/>
<dbReference type="GO" id="GO:0008610">
    <property type="term" value="P:lipid biosynthetic process"/>
    <property type="evidence" value="ECO:0007669"/>
    <property type="project" value="UniProtKB-ARBA"/>
</dbReference>
<keyword evidence="1" id="KW-0812">Transmembrane</keyword>
<dbReference type="Pfam" id="PF00487">
    <property type="entry name" value="FA_desaturase"/>
    <property type="match status" value="1"/>
</dbReference>
<evidence type="ECO:0000313" key="3">
    <source>
        <dbReference type="EMBL" id="WND03007.1"/>
    </source>
</evidence>
<dbReference type="GO" id="GO:0016020">
    <property type="term" value="C:membrane"/>
    <property type="evidence" value="ECO:0007669"/>
    <property type="project" value="TreeGrafter"/>
</dbReference>
<dbReference type="RefSeq" id="WP_310798853.1">
    <property type="nucleotide sequence ID" value="NZ_CP123872.1"/>
</dbReference>
<dbReference type="InterPro" id="IPR005804">
    <property type="entry name" value="FA_desaturase_dom"/>
</dbReference>
<organism evidence="3 4">
    <name type="scientific">Temperatibacter marinus</name>
    <dbReference type="NCBI Taxonomy" id="1456591"/>
    <lineage>
        <taxon>Bacteria</taxon>
        <taxon>Pseudomonadati</taxon>
        <taxon>Pseudomonadota</taxon>
        <taxon>Alphaproteobacteria</taxon>
        <taxon>Kordiimonadales</taxon>
        <taxon>Temperatibacteraceae</taxon>
        <taxon>Temperatibacter</taxon>
    </lineage>
</organism>